<dbReference type="Proteomes" id="UP000242457">
    <property type="component" value="Unassembled WGS sequence"/>
</dbReference>
<dbReference type="AlphaFoldDB" id="A0A2A3EUK6"/>
<name>A0A2A3EUK6_APICC</name>
<accession>A0A2A3EUK6</accession>
<gene>
    <name evidence="1" type="ORF">APICC_00011</name>
</gene>
<organism evidence="1 2">
    <name type="scientific">Apis cerana cerana</name>
    <name type="common">Oriental honeybee</name>
    <dbReference type="NCBI Taxonomy" id="94128"/>
    <lineage>
        <taxon>Eukaryota</taxon>
        <taxon>Metazoa</taxon>
        <taxon>Ecdysozoa</taxon>
        <taxon>Arthropoda</taxon>
        <taxon>Hexapoda</taxon>
        <taxon>Insecta</taxon>
        <taxon>Pterygota</taxon>
        <taxon>Neoptera</taxon>
        <taxon>Endopterygota</taxon>
        <taxon>Hymenoptera</taxon>
        <taxon>Apocrita</taxon>
        <taxon>Aculeata</taxon>
        <taxon>Apoidea</taxon>
        <taxon>Anthophila</taxon>
        <taxon>Apidae</taxon>
        <taxon>Apis</taxon>
    </lineage>
</organism>
<dbReference type="EMBL" id="KZ288185">
    <property type="protein sequence ID" value="PBC34896.1"/>
    <property type="molecule type" value="Genomic_DNA"/>
</dbReference>
<protein>
    <submittedName>
        <fullName evidence="1">Uncharacterized protein</fullName>
    </submittedName>
</protein>
<evidence type="ECO:0000313" key="1">
    <source>
        <dbReference type="EMBL" id="PBC34896.1"/>
    </source>
</evidence>
<reference evidence="1 2" key="1">
    <citation type="submission" date="2014-07" db="EMBL/GenBank/DDBJ databases">
        <title>Genomic and transcriptomic analysis on Apis cerana provide comprehensive insights into honey bee biology.</title>
        <authorList>
            <person name="Diao Q."/>
            <person name="Sun L."/>
            <person name="Zheng H."/>
            <person name="Zheng H."/>
            <person name="Xu S."/>
            <person name="Wang S."/>
            <person name="Zeng Z."/>
            <person name="Hu F."/>
            <person name="Su S."/>
            <person name="Wu J."/>
        </authorList>
    </citation>
    <scope>NUCLEOTIDE SEQUENCE [LARGE SCALE GENOMIC DNA]</scope>
    <source>
        <tissue evidence="1">Pupae without intestine</tissue>
    </source>
</reference>
<evidence type="ECO:0000313" key="2">
    <source>
        <dbReference type="Proteomes" id="UP000242457"/>
    </source>
</evidence>
<sequence length="103" mass="11917">MFAKEEGLHGNLERFENCRPIEPSLTLKSKLQDSSLSRKQSIISQHSEIKKSGDYANYLTVTVVPIILRRGRKIEVVYFRGNKLKWSVRYGLQEVPDYLLFAS</sequence>
<proteinExistence type="predicted"/>
<keyword evidence="2" id="KW-1185">Reference proteome</keyword>